<name>A0A2N3HWA4_9BACT</name>
<dbReference type="InterPro" id="IPR019861">
    <property type="entry name" value="PorP/SprF_Bacteroidetes"/>
</dbReference>
<gene>
    <name evidence="1" type="ORF">BZG02_13555</name>
</gene>
<sequence length="314" mass="35823">MNRFNLQIIRCVVLLMVVLPFGSKIMAQQDPMYTQYMHNPLTVNPAYAGSTDRLSAMFLARDQWVGFDGAPKSRTLTLSAPVTKYNIGAGFSYINDELGPVKQNSLYADFAYKLKISDQGTLSMGIKGGFDMIQINLMNLTLNQQNDDAFSSDFQEDFILNFGLGLYYYTPRFFIGASIPRMLKNSYDNDGVNTTSLGYKERHYFISTGALFDINENLKFKPSILSKIVWNAPLSIDLSANFILKDQLWLGAAYRIDDAMSFLIHYQLSEQLRVGYAFDLTESELRSYNNGTHEIMVAFDFQFNKKKVMTPRYF</sequence>
<organism evidence="1 2">
    <name type="scientific">Labilibaculum filiforme</name>
    <dbReference type="NCBI Taxonomy" id="1940526"/>
    <lineage>
        <taxon>Bacteria</taxon>
        <taxon>Pseudomonadati</taxon>
        <taxon>Bacteroidota</taxon>
        <taxon>Bacteroidia</taxon>
        <taxon>Marinilabiliales</taxon>
        <taxon>Marinifilaceae</taxon>
        <taxon>Labilibaculum</taxon>
    </lineage>
</organism>
<evidence type="ECO:0008006" key="3">
    <source>
        <dbReference type="Google" id="ProtNLM"/>
    </source>
</evidence>
<dbReference type="AlphaFoldDB" id="A0A2N3HWA4"/>
<dbReference type="OrthoDB" id="1320396at2"/>
<proteinExistence type="predicted"/>
<accession>A0A2N3HWA4</accession>
<dbReference type="RefSeq" id="WP_101261983.1">
    <property type="nucleotide sequence ID" value="NZ_MVDD01000009.1"/>
</dbReference>
<reference evidence="1 2" key="1">
    <citation type="journal article" date="2017" name="Front. Microbiol.">
        <title>Labilibaculum manganireducens gen. nov., sp. nov. and Labilibaculum filiforme sp. nov., Novel Bacteroidetes Isolated from Subsurface Sediments of the Baltic Sea.</title>
        <authorList>
            <person name="Vandieken V."/>
            <person name="Marshall I.P."/>
            <person name="Niemann H."/>
            <person name="Engelen B."/>
            <person name="Cypionka H."/>
        </authorList>
    </citation>
    <scope>NUCLEOTIDE SEQUENCE [LARGE SCALE GENOMIC DNA]</scope>
    <source>
        <strain evidence="1 2">59.16B</strain>
    </source>
</reference>
<dbReference type="EMBL" id="MVDD01000009">
    <property type="protein sequence ID" value="PKQ62329.1"/>
    <property type="molecule type" value="Genomic_DNA"/>
</dbReference>
<dbReference type="Pfam" id="PF11751">
    <property type="entry name" value="PorP_SprF"/>
    <property type="match status" value="1"/>
</dbReference>
<comment type="caution">
    <text evidence="1">The sequence shown here is derived from an EMBL/GenBank/DDBJ whole genome shotgun (WGS) entry which is preliminary data.</text>
</comment>
<dbReference type="Proteomes" id="UP000233535">
    <property type="component" value="Unassembled WGS sequence"/>
</dbReference>
<evidence type="ECO:0000313" key="2">
    <source>
        <dbReference type="Proteomes" id="UP000233535"/>
    </source>
</evidence>
<evidence type="ECO:0000313" key="1">
    <source>
        <dbReference type="EMBL" id="PKQ62329.1"/>
    </source>
</evidence>
<keyword evidence="2" id="KW-1185">Reference proteome</keyword>
<protein>
    <recommendedName>
        <fullName evidence="3">Type IX secretion system membrane protein PorP/SprF</fullName>
    </recommendedName>
</protein>
<dbReference type="NCBIfam" id="TIGR03519">
    <property type="entry name" value="T9SS_PorP_fam"/>
    <property type="match status" value="1"/>
</dbReference>